<dbReference type="OrthoDB" id="5859751at2759"/>
<dbReference type="Pfam" id="PF17906">
    <property type="entry name" value="HTH_48"/>
    <property type="match status" value="1"/>
</dbReference>
<dbReference type="InParanoid" id="E3MBH5"/>
<dbReference type="Pfam" id="PF00646">
    <property type="entry name" value="F-box"/>
    <property type="match status" value="1"/>
</dbReference>
<dbReference type="PROSITE" id="PS50181">
    <property type="entry name" value="FBOX"/>
    <property type="match status" value="1"/>
</dbReference>
<dbReference type="SMART" id="SM00256">
    <property type="entry name" value="FBOX"/>
    <property type="match status" value="1"/>
</dbReference>
<dbReference type="InterPro" id="IPR001810">
    <property type="entry name" value="F-box_dom"/>
</dbReference>
<organism evidence="3">
    <name type="scientific">Caenorhabditis remanei</name>
    <name type="common">Caenorhabditis vulgaris</name>
    <dbReference type="NCBI Taxonomy" id="31234"/>
    <lineage>
        <taxon>Eukaryota</taxon>
        <taxon>Metazoa</taxon>
        <taxon>Ecdysozoa</taxon>
        <taxon>Nematoda</taxon>
        <taxon>Chromadorea</taxon>
        <taxon>Rhabditida</taxon>
        <taxon>Rhabditina</taxon>
        <taxon>Rhabditomorpha</taxon>
        <taxon>Rhabditoidea</taxon>
        <taxon>Rhabditidae</taxon>
        <taxon>Peloderinae</taxon>
        <taxon>Caenorhabditis</taxon>
    </lineage>
</organism>
<accession>E3MBH5</accession>
<feature type="domain" description="F-box" evidence="1">
    <location>
        <begin position="71"/>
        <end position="118"/>
    </location>
</feature>
<gene>
    <name evidence="2" type="ORF">CRE_15912</name>
</gene>
<proteinExistence type="predicted"/>
<dbReference type="SUPFAM" id="SSF81383">
    <property type="entry name" value="F-box domain"/>
    <property type="match status" value="1"/>
</dbReference>
<evidence type="ECO:0000259" key="1">
    <source>
        <dbReference type="PROSITE" id="PS50181"/>
    </source>
</evidence>
<protein>
    <recommendedName>
        <fullName evidence="1">F-box domain-containing protein</fullName>
    </recommendedName>
</protein>
<dbReference type="EMBL" id="DS268433">
    <property type="protein sequence ID" value="EFO97723.1"/>
    <property type="molecule type" value="Genomic_DNA"/>
</dbReference>
<evidence type="ECO:0000313" key="2">
    <source>
        <dbReference type="EMBL" id="EFO97723.1"/>
    </source>
</evidence>
<sequence>MTTAPRADPEFQRSSILYEFLRGKSEFKTYLSFCEVMGEDTMEYREFDYWFTRFSNGNFGLVDEENAVRSIRYFMDLPVEIIGRIVDFVTWKDVVSLRQVCHDLRSLILNMQFSYKDASIMIEKTSTTVTIGEHS</sequence>
<evidence type="ECO:0000313" key="3">
    <source>
        <dbReference type="Proteomes" id="UP000008281"/>
    </source>
</evidence>
<dbReference type="Gene3D" id="1.10.10.1450">
    <property type="match status" value="1"/>
</dbReference>
<dbReference type="Proteomes" id="UP000008281">
    <property type="component" value="Unassembled WGS sequence"/>
</dbReference>
<keyword evidence="3" id="KW-1185">Reference proteome</keyword>
<name>E3MBH5_CAERE</name>
<reference evidence="2" key="1">
    <citation type="submission" date="2007-07" db="EMBL/GenBank/DDBJ databases">
        <title>PCAP assembly of the Caenorhabditis remanei genome.</title>
        <authorList>
            <consortium name="The Caenorhabditis remanei Sequencing Consortium"/>
            <person name="Wilson R.K."/>
        </authorList>
    </citation>
    <scope>NUCLEOTIDE SEQUENCE [LARGE SCALE GENOMIC DNA]</scope>
    <source>
        <strain evidence="2">PB4641</strain>
    </source>
</reference>
<dbReference type="InterPro" id="IPR041426">
    <property type="entry name" value="Mos1_HTH"/>
</dbReference>
<dbReference type="AlphaFoldDB" id="E3MBH5"/>
<dbReference type="InterPro" id="IPR036047">
    <property type="entry name" value="F-box-like_dom_sf"/>
</dbReference>
<dbReference type="HOGENOM" id="CLU_1887671_0_0_1"/>
<dbReference type="CDD" id="cd22150">
    <property type="entry name" value="F-box_CeFBXA-like"/>
    <property type="match status" value="1"/>
</dbReference>